<dbReference type="Proteomes" id="UP000528457">
    <property type="component" value="Unassembled WGS sequence"/>
</dbReference>
<reference evidence="1 2" key="1">
    <citation type="submission" date="2020-08" db="EMBL/GenBank/DDBJ databases">
        <title>Genomic Encyclopedia of Type Strains, Phase IV (KMG-IV): sequencing the most valuable type-strain genomes for metagenomic binning, comparative biology and taxonomic classification.</title>
        <authorList>
            <person name="Goeker M."/>
        </authorList>
    </citation>
    <scope>NUCLEOTIDE SEQUENCE [LARGE SCALE GENOMIC DNA]</scope>
    <source>
        <strain evidence="1 2">DSM 22368</strain>
    </source>
</reference>
<proteinExistence type="predicted"/>
<accession>A0A7X0JUE3</accession>
<dbReference type="AlphaFoldDB" id="A0A7X0JUE3"/>
<evidence type="ECO:0000313" key="1">
    <source>
        <dbReference type="EMBL" id="MBB6522352.1"/>
    </source>
</evidence>
<evidence type="ECO:0000313" key="2">
    <source>
        <dbReference type="Proteomes" id="UP000528457"/>
    </source>
</evidence>
<dbReference type="EMBL" id="JACHHT010000002">
    <property type="protein sequence ID" value="MBB6522352.1"/>
    <property type="molecule type" value="Genomic_DNA"/>
</dbReference>
<keyword evidence="2" id="KW-1185">Reference proteome</keyword>
<comment type="caution">
    <text evidence="1">The sequence shown here is derived from an EMBL/GenBank/DDBJ whole genome shotgun (WGS) entry which is preliminary data.</text>
</comment>
<protein>
    <submittedName>
        <fullName evidence="1">MSHA biogenesis protein MshP</fullName>
    </submittedName>
</protein>
<gene>
    <name evidence="1" type="ORF">HNR48_002637</name>
</gene>
<dbReference type="RefSeq" id="WP_166846064.1">
    <property type="nucleotide sequence ID" value="NZ_JAAONY010000002.1"/>
</dbReference>
<sequence>MFPNHFAVYRVPRKNRGFMLPLALFLVIAIAALAVGLSRSASSVPFVALQEVFSQRAFYAAESGANYGLSHLLLRSDINRTDGNTACTELSSVAITFSSDGLENCRAVISCAVQSGSLNDASYYTIDSQGSCGTAPVDASRTISVSAYIPGEP</sequence>
<name>A0A7X0JUE3_9GAMM</name>
<organism evidence="1 2">
    <name type="scientific">Pseudoteredinibacter isoporae</name>
    <dbReference type="NCBI Taxonomy" id="570281"/>
    <lineage>
        <taxon>Bacteria</taxon>
        <taxon>Pseudomonadati</taxon>
        <taxon>Pseudomonadota</taxon>
        <taxon>Gammaproteobacteria</taxon>
        <taxon>Cellvibrionales</taxon>
        <taxon>Cellvibrionaceae</taxon>
        <taxon>Pseudoteredinibacter</taxon>
    </lineage>
</organism>
<dbReference type="InParanoid" id="A0A7X0JUE3"/>